<dbReference type="PRINTS" id="PR00367">
    <property type="entry name" value="ETHRSPELEMNT"/>
</dbReference>
<dbReference type="KEGG" id="jre:109015003"/>
<dbReference type="SUPFAM" id="SSF54171">
    <property type="entry name" value="DNA-binding domain"/>
    <property type="match status" value="1"/>
</dbReference>
<comment type="subcellular location">
    <subcellularLocation>
        <location evidence="1">Nucleus</location>
    </subcellularLocation>
</comment>
<dbReference type="InterPro" id="IPR044808">
    <property type="entry name" value="ERF_plant"/>
</dbReference>
<keyword evidence="5" id="KW-0539">Nucleus</keyword>
<dbReference type="AlphaFoldDB" id="A0A2I4HA72"/>
<dbReference type="PROSITE" id="PS51032">
    <property type="entry name" value="AP2_ERF"/>
    <property type="match status" value="1"/>
</dbReference>
<dbReference type="STRING" id="51240.A0A2I4HA72"/>
<evidence type="ECO:0000256" key="1">
    <source>
        <dbReference type="ARBA" id="ARBA00004123"/>
    </source>
</evidence>
<dbReference type="GO" id="GO:0009873">
    <property type="term" value="P:ethylene-activated signaling pathway"/>
    <property type="evidence" value="ECO:0007669"/>
    <property type="project" value="InterPro"/>
</dbReference>
<sequence length="238" mass="26669">MFGESIISEYSDFAVLESIWQNLVDNDIHDDESTATSVSAKVYENKEASLYCRSSSFSSSSSLFLKESWGDLPLKMDGTDDKVVYGSLRDAIDVGGHADPLVQTNYDKIMGTDMSTHLSINNQEPQVPRTELQFRGVRRRPWGTYAAEIRDPAKNGARMWLGTYESAEDAALAYDQAAFKMRGSKAKLNFPHLIGSHDWKPIKVTTKRSLRKPLTLSESCDGSQEPKLKRNKFIGTPF</sequence>
<evidence type="ECO:0000313" key="8">
    <source>
        <dbReference type="RefSeq" id="XP_018853045.1"/>
    </source>
</evidence>
<dbReference type="PANTHER" id="PTHR31190:SF446">
    <property type="entry name" value="ETHYLENE-RESPONSIVE TRANSCRIPTION FACTOR 1-LIKE"/>
    <property type="match status" value="1"/>
</dbReference>
<dbReference type="GO" id="GO:0003677">
    <property type="term" value="F:DNA binding"/>
    <property type="evidence" value="ECO:0007669"/>
    <property type="project" value="UniProtKB-KW"/>
</dbReference>
<dbReference type="GeneID" id="109015003"/>
<keyword evidence="7" id="KW-1185">Reference proteome</keyword>
<dbReference type="Proteomes" id="UP000235220">
    <property type="component" value="Chromosome 14"/>
</dbReference>
<reference evidence="8" key="1">
    <citation type="submission" date="2025-08" db="UniProtKB">
        <authorList>
            <consortium name="RefSeq"/>
        </authorList>
    </citation>
    <scope>IDENTIFICATION</scope>
    <source>
        <tissue evidence="8">Leaves</tissue>
    </source>
</reference>
<evidence type="ECO:0000256" key="3">
    <source>
        <dbReference type="ARBA" id="ARBA00023125"/>
    </source>
</evidence>
<dbReference type="CDD" id="cd00018">
    <property type="entry name" value="AP2"/>
    <property type="match status" value="1"/>
</dbReference>
<dbReference type="Pfam" id="PF00847">
    <property type="entry name" value="AP2"/>
    <property type="match status" value="1"/>
</dbReference>
<evidence type="ECO:0000256" key="6">
    <source>
        <dbReference type="ARBA" id="ARBA00024343"/>
    </source>
</evidence>
<dbReference type="GO" id="GO:0003700">
    <property type="term" value="F:DNA-binding transcription factor activity"/>
    <property type="evidence" value="ECO:0007669"/>
    <property type="project" value="InterPro"/>
</dbReference>
<dbReference type="SMART" id="SM00380">
    <property type="entry name" value="AP2"/>
    <property type="match status" value="1"/>
</dbReference>
<dbReference type="InterPro" id="IPR001471">
    <property type="entry name" value="AP2/ERF_dom"/>
</dbReference>
<evidence type="ECO:0000256" key="2">
    <source>
        <dbReference type="ARBA" id="ARBA00023015"/>
    </source>
</evidence>
<organism evidence="7 8">
    <name type="scientific">Juglans regia</name>
    <name type="common">English walnut</name>
    <dbReference type="NCBI Taxonomy" id="51240"/>
    <lineage>
        <taxon>Eukaryota</taxon>
        <taxon>Viridiplantae</taxon>
        <taxon>Streptophyta</taxon>
        <taxon>Embryophyta</taxon>
        <taxon>Tracheophyta</taxon>
        <taxon>Spermatophyta</taxon>
        <taxon>Magnoliopsida</taxon>
        <taxon>eudicotyledons</taxon>
        <taxon>Gunneridae</taxon>
        <taxon>Pentapetalae</taxon>
        <taxon>rosids</taxon>
        <taxon>fabids</taxon>
        <taxon>Fagales</taxon>
        <taxon>Juglandaceae</taxon>
        <taxon>Juglans</taxon>
    </lineage>
</organism>
<dbReference type="InterPro" id="IPR016177">
    <property type="entry name" value="DNA-bd_dom_sf"/>
</dbReference>
<keyword evidence="3" id="KW-0238">DNA-binding</keyword>
<keyword evidence="2" id="KW-0805">Transcription regulation</keyword>
<name>A0A2I4HA72_JUGRE</name>
<dbReference type="PANTHER" id="PTHR31190">
    <property type="entry name" value="DNA-BINDING DOMAIN"/>
    <property type="match status" value="1"/>
</dbReference>
<dbReference type="Gramene" id="Jr14_03170_p1">
    <property type="protein sequence ID" value="cds.Jr14_03170_p1"/>
    <property type="gene ID" value="Jr14_03170"/>
</dbReference>
<dbReference type="FunFam" id="3.30.730.10:FF:000001">
    <property type="entry name" value="Ethylene-responsive transcription factor 2"/>
    <property type="match status" value="1"/>
</dbReference>
<proteinExistence type="inferred from homology"/>
<evidence type="ECO:0000256" key="5">
    <source>
        <dbReference type="ARBA" id="ARBA00023242"/>
    </source>
</evidence>
<dbReference type="GO" id="GO:0005634">
    <property type="term" value="C:nucleus"/>
    <property type="evidence" value="ECO:0007669"/>
    <property type="project" value="UniProtKB-SubCell"/>
</dbReference>
<dbReference type="InterPro" id="IPR036955">
    <property type="entry name" value="AP2/ERF_dom_sf"/>
</dbReference>
<dbReference type="RefSeq" id="XP_018853045.1">
    <property type="nucleotide sequence ID" value="XM_018997500.2"/>
</dbReference>
<keyword evidence="4" id="KW-0804">Transcription</keyword>
<evidence type="ECO:0000313" key="7">
    <source>
        <dbReference type="Proteomes" id="UP000235220"/>
    </source>
</evidence>
<dbReference type="Gene3D" id="3.30.730.10">
    <property type="entry name" value="AP2/ERF domain"/>
    <property type="match status" value="1"/>
</dbReference>
<comment type="similarity">
    <text evidence="6">Belongs to the AP2/ERF transcription factor family. ERF subfamily.</text>
</comment>
<protein>
    <submittedName>
        <fullName evidence="8">Ethylene-responsive transcription factor 1-like</fullName>
    </submittedName>
</protein>
<accession>A0A2I4HA72</accession>
<evidence type="ECO:0000256" key="4">
    <source>
        <dbReference type="ARBA" id="ARBA00023163"/>
    </source>
</evidence>
<dbReference type="OrthoDB" id="1647183at2759"/>
<gene>
    <name evidence="8" type="primary">LOC109015003</name>
</gene>